<keyword evidence="10 12" id="KW-0378">Hydrolase</keyword>
<evidence type="ECO:0000256" key="2">
    <source>
        <dbReference type="ARBA" id="ARBA00001946"/>
    </source>
</evidence>
<dbReference type="GO" id="GO:0032299">
    <property type="term" value="C:ribonuclease H2 complex"/>
    <property type="evidence" value="ECO:0007669"/>
    <property type="project" value="TreeGrafter"/>
</dbReference>
<dbReference type="PANTHER" id="PTHR10954:SF18">
    <property type="entry name" value="RIBONUCLEASE HII"/>
    <property type="match status" value="1"/>
</dbReference>
<dbReference type="GO" id="GO:0005737">
    <property type="term" value="C:cytoplasm"/>
    <property type="evidence" value="ECO:0007669"/>
    <property type="project" value="UniProtKB-SubCell"/>
</dbReference>
<dbReference type="Proteomes" id="UP000594637">
    <property type="component" value="Chromosome"/>
</dbReference>
<accession>A0A7T0LMM9</accession>
<dbReference type="Gene3D" id="3.30.420.10">
    <property type="entry name" value="Ribonuclease H-like superfamily/Ribonuclease H"/>
    <property type="match status" value="1"/>
</dbReference>
<dbReference type="GO" id="GO:0004523">
    <property type="term" value="F:RNA-DNA hybrid ribonuclease activity"/>
    <property type="evidence" value="ECO:0007669"/>
    <property type="project" value="UniProtKB-UniRule"/>
</dbReference>
<organism evidence="15 16">
    <name type="scientific">Actinomyces respiraculi</name>
    <dbReference type="NCBI Taxonomy" id="2744574"/>
    <lineage>
        <taxon>Bacteria</taxon>
        <taxon>Bacillati</taxon>
        <taxon>Actinomycetota</taxon>
        <taxon>Actinomycetes</taxon>
        <taxon>Actinomycetales</taxon>
        <taxon>Actinomycetaceae</taxon>
        <taxon>Actinomyces</taxon>
    </lineage>
</organism>
<comment type="similarity">
    <text evidence="5 13">Belongs to the RNase HII family.</text>
</comment>
<evidence type="ECO:0000256" key="9">
    <source>
        <dbReference type="ARBA" id="ARBA00022759"/>
    </source>
</evidence>
<evidence type="ECO:0000256" key="1">
    <source>
        <dbReference type="ARBA" id="ARBA00000077"/>
    </source>
</evidence>
<comment type="function">
    <text evidence="3 13">Endonuclease that specifically degrades the RNA of RNA-DNA hybrids.</text>
</comment>
<evidence type="ECO:0000313" key="15">
    <source>
        <dbReference type="EMBL" id="QPL06559.1"/>
    </source>
</evidence>
<evidence type="ECO:0000256" key="10">
    <source>
        <dbReference type="ARBA" id="ARBA00022801"/>
    </source>
</evidence>
<keyword evidence="11" id="KW-0464">Manganese</keyword>
<feature type="binding site" evidence="12">
    <location>
        <position position="3"/>
    </location>
    <ligand>
        <name>a divalent metal cation</name>
        <dbReference type="ChEBI" id="CHEBI:60240"/>
    </ligand>
</feature>
<proteinExistence type="inferred from homology"/>
<dbReference type="GO" id="GO:0006298">
    <property type="term" value="P:mismatch repair"/>
    <property type="evidence" value="ECO:0007669"/>
    <property type="project" value="TreeGrafter"/>
</dbReference>
<feature type="binding site" evidence="12">
    <location>
        <position position="2"/>
    </location>
    <ligand>
        <name>a divalent metal cation</name>
        <dbReference type="ChEBI" id="CHEBI:60240"/>
    </ligand>
</feature>
<evidence type="ECO:0000256" key="12">
    <source>
        <dbReference type="PROSITE-ProRule" id="PRU01319"/>
    </source>
</evidence>
<evidence type="ECO:0000259" key="14">
    <source>
        <dbReference type="PROSITE" id="PS51975"/>
    </source>
</evidence>
<evidence type="ECO:0000256" key="7">
    <source>
        <dbReference type="ARBA" id="ARBA00022722"/>
    </source>
</evidence>
<evidence type="ECO:0000256" key="8">
    <source>
        <dbReference type="ARBA" id="ARBA00022723"/>
    </source>
</evidence>
<comment type="cofactor">
    <cofactor evidence="2">
        <name>Mg(2+)</name>
        <dbReference type="ChEBI" id="CHEBI:18420"/>
    </cofactor>
</comment>
<dbReference type="InterPro" id="IPR001352">
    <property type="entry name" value="RNase_HII/HIII"/>
</dbReference>
<sequence length="225" mass="23118">MDEVGRGSLAGPVTVGLAVVSHSTPDAFPQGLADSKQLTARRREALVEPCRQWLADWALASAGPAEIDVLGIVGALRLAGWRALAEVAARGHAPGLVILDGTSDWLGPPEDGLLSGLEPAVVRVGTPGEGPGEAPTATSAVGPVLPVVRTQVKADARCAVVAAASVLAKVHRDALMSALEDPGYGWASNKGYASAPHIDGLARLGASEHHRRSWHLPGLGQAGHY</sequence>
<dbReference type="InterPro" id="IPR012337">
    <property type="entry name" value="RNaseH-like_sf"/>
</dbReference>
<comment type="subcellular location">
    <subcellularLocation>
        <location evidence="4">Cytoplasm</location>
    </subcellularLocation>
</comment>
<evidence type="ECO:0000313" key="16">
    <source>
        <dbReference type="Proteomes" id="UP000594637"/>
    </source>
</evidence>
<dbReference type="GO" id="GO:0046872">
    <property type="term" value="F:metal ion binding"/>
    <property type="evidence" value="ECO:0007669"/>
    <property type="project" value="UniProtKB-KW"/>
</dbReference>
<dbReference type="KEGG" id="arep:ID810_04675"/>
<evidence type="ECO:0000256" key="4">
    <source>
        <dbReference type="ARBA" id="ARBA00004496"/>
    </source>
</evidence>
<evidence type="ECO:0000256" key="6">
    <source>
        <dbReference type="ARBA" id="ARBA00022490"/>
    </source>
</evidence>
<comment type="catalytic activity">
    <reaction evidence="1 12 13">
        <text>Endonucleolytic cleavage to 5'-phosphomonoester.</text>
        <dbReference type="EC" id="3.1.26.4"/>
    </reaction>
</comment>
<dbReference type="PROSITE" id="PS51975">
    <property type="entry name" value="RNASE_H_2"/>
    <property type="match status" value="1"/>
</dbReference>
<dbReference type="CDD" id="cd07182">
    <property type="entry name" value="RNase_HII_bacteria_HII_like"/>
    <property type="match status" value="1"/>
</dbReference>
<dbReference type="SUPFAM" id="SSF53098">
    <property type="entry name" value="Ribonuclease H-like"/>
    <property type="match status" value="1"/>
</dbReference>
<keyword evidence="6" id="KW-0963">Cytoplasm</keyword>
<gene>
    <name evidence="15" type="ORF">ID810_04675</name>
</gene>
<keyword evidence="9 12" id="KW-0255">Endonuclease</keyword>
<keyword evidence="7 12" id="KW-0540">Nuclease</keyword>
<protein>
    <recommendedName>
        <fullName evidence="13">Ribonuclease</fullName>
        <ecNumber evidence="13">3.1.26.4</ecNumber>
    </recommendedName>
</protein>
<dbReference type="Pfam" id="PF01351">
    <property type="entry name" value="RNase_HII"/>
    <property type="match status" value="2"/>
</dbReference>
<dbReference type="EMBL" id="CP063989">
    <property type="protein sequence ID" value="QPL06559.1"/>
    <property type="molecule type" value="Genomic_DNA"/>
</dbReference>
<dbReference type="InterPro" id="IPR024567">
    <property type="entry name" value="RNase_HII/HIII_dom"/>
</dbReference>
<keyword evidence="8 12" id="KW-0479">Metal-binding</keyword>
<feature type="domain" description="RNase H type-2" evidence="14">
    <location>
        <begin position="1"/>
        <end position="225"/>
    </location>
</feature>
<dbReference type="EC" id="3.1.26.4" evidence="13"/>
<evidence type="ECO:0000256" key="5">
    <source>
        <dbReference type="ARBA" id="ARBA00007383"/>
    </source>
</evidence>
<evidence type="ECO:0000256" key="11">
    <source>
        <dbReference type="ARBA" id="ARBA00023211"/>
    </source>
</evidence>
<name>A0A7T0LMM9_9ACTO</name>
<dbReference type="AlphaFoldDB" id="A0A7T0LMM9"/>
<evidence type="ECO:0000256" key="3">
    <source>
        <dbReference type="ARBA" id="ARBA00004065"/>
    </source>
</evidence>
<dbReference type="NCBIfam" id="NF000595">
    <property type="entry name" value="PRK00015.1-3"/>
    <property type="match status" value="1"/>
</dbReference>
<reference evidence="15 16" key="1">
    <citation type="submission" date="2020-11" db="EMBL/GenBank/DDBJ databases">
        <title>Actinomyces sp. ZJ750.</title>
        <authorList>
            <person name="Zhou J."/>
        </authorList>
    </citation>
    <scope>NUCLEOTIDE SEQUENCE [LARGE SCALE GENOMIC DNA]</scope>
    <source>
        <strain evidence="15 16">ZJ750</strain>
    </source>
</reference>
<dbReference type="InterPro" id="IPR022898">
    <property type="entry name" value="RNase_HII"/>
</dbReference>
<dbReference type="InterPro" id="IPR036397">
    <property type="entry name" value="RNaseH_sf"/>
</dbReference>
<feature type="binding site" evidence="12">
    <location>
        <position position="100"/>
    </location>
    <ligand>
        <name>a divalent metal cation</name>
        <dbReference type="ChEBI" id="CHEBI:60240"/>
    </ligand>
</feature>
<dbReference type="PANTHER" id="PTHR10954">
    <property type="entry name" value="RIBONUCLEASE H2 SUBUNIT A"/>
    <property type="match status" value="1"/>
</dbReference>
<keyword evidence="16" id="KW-1185">Reference proteome</keyword>
<comment type="cofactor">
    <cofactor evidence="12">
        <name>Mn(2+)</name>
        <dbReference type="ChEBI" id="CHEBI:29035"/>
    </cofactor>
    <cofactor evidence="12">
        <name>Mg(2+)</name>
        <dbReference type="ChEBI" id="CHEBI:18420"/>
    </cofactor>
    <text evidence="12">Manganese or magnesium. Binds 1 divalent metal ion per monomer in the absence of substrate. May bind a second metal ion after substrate binding.</text>
</comment>
<evidence type="ECO:0000256" key="13">
    <source>
        <dbReference type="RuleBase" id="RU003515"/>
    </source>
</evidence>
<dbReference type="GO" id="GO:0043137">
    <property type="term" value="P:DNA replication, removal of RNA primer"/>
    <property type="evidence" value="ECO:0007669"/>
    <property type="project" value="TreeGrafter"/>
</dbReference>
<dbReference type="GO" id="GO:0003723">
    <property type="term" value="F:RNA binding"/>
    <property type="evidence" value="ECO:0007669"/>
    <property type="project" value="UniProtKB-UniRule"/>
</dbReference>